<dbReference type="KEGG" id="aeh:Mlg_1124"/>
<dbReference type="eggNOG" id="COG0507">
    <property type="taxonomic scope" value="Bacteria"/>
</dbReference>
<dbReference type="Gene3D" id="2.10.109.10">
    <property type="entry name" value="Umud Fragment, subunit A"/>
    <property type="match status" value="1"/>
</dbReference>
<dbReference type="EMBL" id="CP000453">
    <property type="protein sequence ID" value="ABI56475.1"/>
    <property type="molecule type" value="Genomic_DNA"/>
</dbReference>
<protein>
    <submittedName>
        <fullName evidence="2">AAA ATPase</fullName>
    </submittedName>
</protein>
<dbReference type="InterPro" id="IPR036286">
    <property type="entry name" value="LexA/Signal_pep-like_sf"/>
</dbReference>
<dbReference type="AlphaFoldDB" id="Q0A9L2"/>
<dbReference type="Pfam" id="PF00717">
    <property type="entry name" value="Peptidase_S24"/>
    <property type="match status" value="1"/>
</dbReference>
<name>Q0A9L2_ALKEH</name>
<dbReference type="InterPro" id="IPR018647">
    <property type="entry name" value="SLFN_3-like_DNA/RNA_helicase"/>
</dbReference>
<dbReference type="HOGENOM" id="CLU_019642_0_0_6"/>
<accession>Q0A9L2</accession>
<dbReference type="SMART" id="SM00382">
    <property type="entry name" value="AAA"/>
    <property type="match status" value="1"/>
</dbReference>
<reference evidence="3" key="1">
    <citation type="submission" date="2006-08" db="EMBL/GenBank/DDBJ databases">
        <title>Complete sequence of Alkalilimnicola ehrilichei MLHE-1.</title>
        <authorList>
            <person name="Copeland A."/>
            <person name="Lucas S."/>
            <person name="Lapidus A."/>
            <person name="Barry K."/>
            <person name="Detter J.C."/>
            <person name="Glavina del Rio T."/>
            <person name="Hammon N."/>
            <person name="Israni S."/>
            <person name="Dalin E."/>
            <person name="Tice H."/>
            <person name="Pitluck S."/>
            <person name="Sims D."/>
            <person name="Brettin T."/>
            <person name="Bruce D."/>
            <person name="Han C."/>
            <person name="Tapia R."/>
            <person name="Gilna P."/>
            <person name="Schmutz J."/>
            <person name="Larimer F."/>
            <person name="Land M."/>
            <person name="Hauser L."/>
            <person name="Kyrpides N."/>
            <person name="Mikhailova N."/>
            <person name="Oremland R.S."/>
            <person name="Hoeft S.E."/>
            <person name="Switzer-Blum J."/>
            <person name="Kulp T."/>
            <person name="King G."/>
            <person name="Tabita R."/>
            <person name="Witte B."/>
            <person name="Santini J.M."/>
            <person name="Basu P."/>
            <person name="Hollibaugh J.T."/>
            <person name="Xie G."/>
            <person name="Stolz J.F."/>
            <person name="Richardson P."/>
        </authorList>
    </citation>
    <scope>NUCLEOTIDE SEQUENCE [LARGE SCALE GENOMIC DNA]</scope>
    <source>
        <strain evidence="3">ATCC BAA-1101 / DSM 17681 / MLHE-1</strain>
    </source>
</reference>
<dbReference type="InterPro" id="IPR015927">
    <property type="entry name" value="Peptidase_S24_S26A/B/C"/>
</dbReference>
<dbReference type="CDD" id="cd06462">
    <property type="entry name" value="Peptidase_S24_S26"/>
    <property type="match status" value="1"/>
</dbReference>
<dbReference type="RefSeq" id="WP_011628870.1">
    <property type="nucleotide sequence ID" value="NC_008340.1"/>
</dbReference>
<keyword evidence="3" id="KW-1185">Reference proteome</keyword>
<dbReference type="InterPro" id="IPR027417">
    <property type="entry name" value="P-loop_NTPase"/>
</dbReference>
<proteinExistence type="predicted"/>
<organism evidence="2 3">
    <name type="scientific">Alkalilimnicola ehrlichii (strain ATCC BAA-1101 / DSM 17681 / MLHE-1)</name>
    <dbReference type="NCBI Taxonomy" id="187272"/>
    <lineage>
        <taxon>Bacteria</taxon>
        <taxon>Pseudomonadati</taxon>
        <taxon>Pseudomonadota</taxon>
        <taxon>Gammaproteobacteria</taxon>
        <taxon>Chromatiales</taxon>
        <taxon>Ectothiorhodospiraceae</taxon>
        <taxon>Alkalilimnicola</taxon>
    </lineage>
</organism>
<dbReference type="SUPFAM" id="SSF52540">
    <property type="entry name" value="P-loop containing nucleoside triphosphate hydrolases"/>
    <property type="match status" value="1"/>
</dbReference>
<evidence type="ECO:0000259" key="1">
    <source>
        <dbReference type="SMART" id="SM00382"/>
    </source>
</evidence>
<dbReference type="OrthoDB" id="3193269at2"/>
<gene>
    <name evidence="2" type="ordered locus">Mlg_1124</name>
</gene>
<feature type="domain" description="AAA+ ATPase" evidence="1">
    <location>
        <begin position="260"/>
        <end position="443"/>
    </location>
</feature>
<dbReference type="InterPro" id="IPR003593">
    <property type="entry name" value="AAA+_ATPase"/>
</dbReference>
<sequence length="793" mass="89854">MIVYAANKAAFVEDIRLNRIHEKILLEFRRRLSRSVAAKEVDSWRNSLQFMANLLVDPEIPDDAGVSLEYHIPLTSKRIDFILTGQSDRREETAVIVELKQWQQAEALGKDGIICTPLGGAWRETSHPSYQAWTYAALIEDYNETVRADSIHLAPCAYLHNLDDDRAVNDPVYASHIARAPVFISRDAERLADFLKRHVRYGDRHDIMYRIENGRIRPSRSLADAVLSMLKGNDAFVMIDDQKVAFEKALELAHRAQHGEKQVLIIEGGPGTGKSVLAINLLAKLTDRDLVSQYVSRNAAPRAVYEAKLTGSFKKSRISNLFRGSGSFMESEPDCFDVLLVDEAHRLNEKSGLYGNQGENQIKEIMHAARLSVFFVDEAQRVTLKDIGTRNEIRHWAQTLGAEVTELRLASQFRCGGSDGYLAFVDHLLAIRDTANADVESIDFDVRVMESPQDLRREVLAHNANNRARMVAGYCWDWKSKKDPTAMDIEIPEHDFSAQWNLTKDGSLWALAEHSVEQIGCIHTIQGLELDYVGVIIGPDLVVRDGEIITDGRKRSSMDRSVRGIRKLYKQDPEDAQRLADEIIKNTYRTLLTRGMKGCFVFCTDPETNAWFRKQIETPANNTVMRAANYEALPYPLLATEDVRPFENAVPVFDLAVAAGEFSDAQSVEDCDWMQLPDWLRPEPDFFVTRVIGESMNKRIPNGSWCVFRANPAGTREGKIVLVAHRDIQDDDTGERYTIKRYHSEKAVGDDGSWYHTRIVLKPESRHFGYRDIELTEDAVTELRVIGELVTTL</sequence>
<dbReference type="Proteomes" id="UP000001962">
    <property type="component" value="Chromosome"/>
</dbReference>
<dbReference type="SUPFAM" id="SSF51306">
    <property type="entry name" value="LexA/Signal peptidase"/>
    <property type="match status" value="1"/>
</dbReference>
<evidence type="ECO:0000313" key="3">
    <source>
        <dbReference type="Proteomes" id="UP000001962"/>
    </source>
</evidence>
<dbReference type="eggNOG" id="COG1974">
    <property type="taxonomic scope" value="Bacteria"/>
</dbReference>
<dbReference type="Gene3D" id="3.40.50.300">
    <property type="entry name" value="P-loop containing nucleotide triphosphate hydrolases"/>
    <property type="match status" value="1"/>
</dbReference>
<dbReference type="Pfam" id="PF09848">
    <property type="entry name" value="SLFN-g3_helicase"/>
    <property type="match status" value="1"/>
</dbReference>
<dbReference type="eggNOG" id="COG3410">
    <property type="taxonomic scope" value="Bacteria"/>
</dbReference>
<evidence type="ECO:0000313" key="2">
    <source>
        <dbReference type="EMBL" id="ABI56475.1"/>
    </source>
</evidence>